<protein>
    <recommendedName>
        <fullName evidence="1">Transglycosylase SLT domain-containing protein</fullName>
    </recommendedName>
</protein>
<dbReference type="RefSeq" id="WP_343054284.1">
    <property type="nucleotide sequence ID" value="NZ_BAABHP010000020.1"/>
</dbReference>
<gene>
    <name evidence="2" type="ORF">BJ983_004243</name>
</gene>
<evidence type="ECO:0000313" key="2">
    <source>
        <dbReference type="EMBL" id="NYD38141.1"/>
    </source>
</evidence>
<name>A0A7Y9DZ46_9PSEU</name>
<reference evidence="2 3" key="1">
    <citation type="submission" date="2020-07" db="EMBL/GenBank/DDBJ databases">
        <title>Sequencing the genomes of 1000 actinobacteria strains.</title>
        <authorList>
            <person name="Klenk H.-P."/>
        </authorList>
    </citation>
    <scope>NUCLEOTIDE SEQUENCE [LARGE SCALE GENOMIC DNA]</scope>
    <source>
        <strain evidence="2 3">DSM 45772</strain>
    </source>
</reference>
<dbReference type="SUPFAM" id="SSF53955">
    <property type="entry name" value="Lysozyme-like"/>
    <property type="match status" value="1"/>
</dbReference>
<keyword evidence="3" id="KW-1185">Reference proteome</keyword>
<evidence type="ECO:0000259" key="1">
    <source>
        <dbReference type="Pfam" id="PF01464"/>
    </source>
</evidence>
<dbReference type="Pfam" id="PF01464">
    <property type="entry name" value="SLT"/>
    <property type="match status" value="1"/>
</dbReference>
<feature type="domain" description="Transglycosylase SLT" evidence="1">
    <location>
        <begin position="197"/>
        <end position="264"/>
    </location>
</feature>
<dbReference type="InterPro" id="IPR008258">
    <property type="entry name" value="Transglycosylase_SLT_dom_1"/>
</dbReference>
<proteinExistence type="predicted"/>
<dbReference type="EMBL" id="JACCBN010000001">
    <property type="protein sequence ID" value="NYD38141.1"/>
    <property type="molecule type" value="Genomic_DNA"/>
</dbReference>
<sequence length="302" mass="30458">MARHGQLVPGQRATRSVPGYTPAFAAAAPMRPLAAMPSRVTAWTPAPAPARPRAARTLSGATSGKILVAAVAAGAVVPAVQAFDTTHTADADPGTAQLSAAQMALATQQGPTARPAATATSAISDVTTIAMSSADLDAAAKAADTGADDLQKAMAVARENGPVEFGRPYSAGNDDTLNGQIAKALGLMGLPQKLAPGVKQIIMRESTGNPRAINNWDSNAAAGTPSKGLMQLIDTTFRNAVLPSLADKGIYDPVANITAGVRTMIANHGLDAVTDGGLRNSSGNYIGYGGAKLPDDGLGRAG</sequence>
<dbReference type="AlphaFoldDB" id="A0A7Y9DZ46"/>
<organism evidence="2 3">
    <name type="scientific">Actinomycetospora corticicola</name>
    <dbReference type="NCBI Taxonomy" id="663602"/>
    <lineage>
        <taxon>Bacteria</taxon>
        <taxon>Bacillati</taxon>
        <taxon>Actinomycetota</taxon>
        <taxon>Actinomycetes</taxon>
        <taxon>Pseudonocardiales</taxon>
        <taxon>Pseudonocardiaceae</taxon>
        <taxon>Actinomycetospora</taxon>
    </lineage>
</organism>
<comment type="caution">
    <text evidence="2">The sequence shown here is derived from an EMBL/GenBank/DDBJ whole genome shotgun (WGS) entry which is preliminary data.</text>
</comment>
<dbReference type="Gene3D" id="1.10.530.10">
    <property type="match status" value="1"/>
</dbReference>
<dbReference type="Proteomes" id="UP000535890">
    <property type="component" value="Unassembled WGS sequence"/>
</dbReference>
<accession>A0A7Y9DZ46</accession>
<evidence type="ECO:0000313" key="3">
    <source>
        <dbReference type="Proteomes" id="UP000535890"/>
    </source>
</evidence>
<dbReference type="InterPro" id="IPR023346">
    <property type="entry name" value="Lysozyme-like_dom_sf"/>
</dbReference>